<dbReference type="InParanoid" id="A0A077ZZ67"/>
<protein>
    <submittedName>
        <fullName evidence="1">Uncharacterized protein</fullName>
    </submittedName>
</protein>
<sequence length="377" mass="43857">MGGCHSKAEIVQSQRPLTKIKISPSTSKSKFDGQDFIIAFLDDYYFASVCKIFYKLYTFGDLIRLSLCSRKLYEVMGSRKVLENVRIFGQKQIQLVQRLEKINYIQEDQQQDDNYLYLLRKRSARRFSIDTQSFYQSGRIEWDCLSPQKAKDSMRTPFDFVIDDPNIVSSLANNPFQPNPRKLSLSKMSNNKIIDNPAFQGSVSNMMKDNLQRLDSLLEGDTELENADDNEVDSLIKRQKLLEKQYLALCNSKEIQQFEQMSSFNQTMTKSKFNQTPNFIKNTLRDQNPFDQSVLYTNNSLLNDIVTPKNDSFNKDFCFPRQENLQKINQWQNPLSYLRLAKEDSIHAVQGPKMIFNKKSSKLGIDIKLRITKQQLS</sequence>
<accession>A0A077ZZ67</accession>
<evidence type="ECO:0000313" key="1">
    <source>
        <dbReference type="EMBL" id="CDW74508.1"/>
    </source>
</evidence>
<proteinExistence type="predicted"/>
<dbReference type="EMBL" id="CCKQ01003389">
    <property type="protein sequence ID" value="CDW74508.1"/>
    <property type="molecule type" value="Genomic_DNA"/>
</dbReference>
<gene>
    <name evidence="1" type="primary">Contig13655.g14561</name>
    <name evidence="1" type="ORF">STYLEM_3488</name>
</gene>
<name>A0A077ZZ67_STYLE</name>
<reference evidence="1 2" key="1">
    <citation type="submission" date="2014-06" db="EMBL/GenBank/DDBJ databases">
        <authorList>
            <person name="Swart Estienne"/>
        </authorList>
    </citation>
    <scope>NUCLEOTIDE SEQUENCE [LARGE SCALE GENOMIC DNA]</scope>
    <source>
        <strain evidence="1 2">130c</strain>
    </source>
</reference>
<evidence type="ECO:0000313" key="2">
    <source>
        <dbReference type="Proteomes" id="UP000039865"/>
    </source>
</evidence>
<organism evidence="1 2">
    <name type="scientific">Stylonychia lemnae</name>
    <name type="common">Ciliate</name>
    <dbReference type="NCBI Taxonomy" id="5949"/>
    <lineage>
        <taxon>Eukaryota</taxon>
        <taxon>Sar</taxon>
        <taxon>Alveolata</taxon>
        <taxon>Ciliophora</taxon>
        <taxon>Intramacronucleata</taxon>
        <taxon>Spirotrichea</taxon>
        <taxon>Stichotrichia</taxon>
        <taxon>Sporadotrichida</taxon>
        <taxon>Oxytrichidae</taxon>
        <taxon>Stylonychinae</taxon>
        <taxon>Stylonychia</taxon>
    </lineage>
</organism>
<dbReference type="Proteomes" id="UP000039865">
    <property type="component" value="Unassembled WGS sequence"/>
</dbReference>
<dbReference type="AlphaFoldDB" id="A0A077ZZ67"/>
<keyword evidence="2" id="KW-1185">Reference proteome</keyword>